<evidence type="ECO:0000256" key="3">
    <source>
        <dbReference type="ARBA" id="ARBA00022679"/>
    </source>
</evidence>
<comment type="similarity">
    <text evidence="12">Belongs to the DnaG primase family.</text>
</comment>
<dbReference type="GO" id="GO:0003899">
    <property type="term" value="F:DNA-directed RNA polymerase activity"/>
    <property type="evidence" value="ECO:0007669"/>
    <property type="project" value="UniProtKB-UniRule"/>
</dbReference>
<dbReference type="PANTHER" id="PTHR30313">
    <property type="entry name" value="DNA PRIMASE"/>
    <property type="match status" value="1"/>
</dbReference>
<keyword evidence="1 12" id="KW-0240">DNA-directed RNA polymerase</keyword>
<dbReference type="RefSeq" id="WP_158350267.1">
    <property type="nucleotide sequence ID" value="NZ_CP032999.1"/>
</dbReference>
<dbReference type="HAMAP" id="MF_00974">
    <property type="entry name" value="DNA_primase_DnaG"/>
    <property type="match status" value="1"/>
</dbReference>
<dbReference type="GO" id="GO:0006269">
    <property type="term" value="P:DNA replication, synthesis of primer"/>
    <property type="evidence" value="ECO:0007669"/>
    <property type="project" value="UniProtKB-UniRule"/>
</dbReference>
<dbReference type="AlphaFoldDB" id="A0A4D6YJ16"/>
<dbReference type="InterPro" id="IPR016136">
    <property type="entry name" value="DNA_helicase_N/primase_C"/>
</dbReference>
<dbReference type="Pfam" id="PF13155">
    <property type="entry name" value="Toprim_2"/>
    <property type="match status" value="1"/>
</dbReference>
<keyword evidence="3 12" id="KW-0808">Transferase</keyword>
<evidence type="ECO:0000256" key="1">
    <source>
        <dbReference type="ARBA" id="ARBA00022478"/>
    </source>
</evidence>
<name>A0A4D6YJ16_9GAMM</name>
<dbReference type="GO" id="GO:0000428">
    <property type="term" value="C:DNA-directed RNA polymerase complex"/>
    <property type="evidence" value="ECO:0007669"/>
    <property type="project" value="UniProtKB-KW"/>
</dbReference>
<gene>
    <name evidence="12" type="primary">dnaG</name>
    <name evidence="14" type="ORF">D9V78_00220</name>
</gene>
<dbReference type="InterPro" id="IPR036977">
    <property type="entry name" value="DNA_primase_Znf_CHC2"/>
</dbReference>
<dbReference type="Pfam" id="PF08278">
    <property type="entry name" value="DnaG_DnaB_bind"/>
    <property type="match status" value="1"/>
</dbReference>
<keyword evidence="11 12" id="KW-0804">Transcription</keyword>
<dbReference type="Gene3D" id="3.40.1360.10">
    <property type="match status" value="1"/>
</dbReference>
<comment type="cofactor">
    <cofactor evidence="12">
        <name>Zn(2+)</name>
        <dbReference type="ChEBI" id="CHEBI:29105"/>
    </cofactor>
    <text evidence="12">Binds 1 zinc ion per monomer.</text>
</comment>
<dbReference type="SMART" id="SM00400">
    <property type="entry name" value="ZnF_CHCC"/>
    <property type="match status" value="1"/>
</dbReference>
<dbReference type="NCBIfam" id="TIGR01391">
    <property type="entry name" value="dnaG"/>
    <property type="match status" value="1"/>
</dbReference>
<feature type="domain" description="Toprim" evidence="13">
    <location>
        <begin position="257"/>
        <end position="339"/>
    </location>
</feature>
<dbReference type="InterPro" id="IPR013264">
    <property type="entry name" value="DNAG_N"/>
</dbReference>
<comment type="catalytic activity">
    <reaction evidence="12">
        <text>ssDNA + n NTP = ssDNA/pppN(pN)n-1 hybrid + (n-1) diphosphate.</text>
        <dbReference type="EC" id="2.7.7.101"/>
    </reaction>
</comment>
<evidence type="ECO:0000256" key="5">
    <source>
        <dbReference type="ARBA" id="ARBA00022705"/>
    </source>
</evidence>
<evidence type="ECO:0000256" key="9">
    <source>
        <dbReference type="ARBA" id="ARBA00022842"/>
    </source>
</evidence>
<dbReference type="OrthoDB" id="9803773at2"/>
<evidence type="ECO:0000256" key="11">
    <source>
        <dbReference type="ARBA" id="ARBA00023163"/>
    </source>
</evidence>
<dbReference type="InterPro" id="IPR030846">
    <property type="entry name" value="DnaG_bac"/>
</dbReference>
<evidence type="ECO:0000256" key="2">
    <source>
        <dbReference type="ARBA" id="ARBA00022515"/>
    </source>
</evidence>
<dbReference type="Pfam" id="PF08275">
    <property type="entry name" value="DNAG_N"/>
    <property type="match status" value="1"/>
</dbReference>
<dbReference type="InterPro" id="IPR013173">
    <property type="entry name" value="DNA_primase_DnaG_DnaB-bd_dom"/>
</dbReference>
<dbReference type="InterPro" id="IPR006171">
    <property type="entry name" value="TOPRIM_dom"/>
</dbReference>
<evidence type="ECO:0000259" key="13">
    <source>
        <dbReference type="PROSITE" id="PS50880"/>
    </source>
</evidence>
<evidence type="ECO:0000256" key="10">
    <source>
        <dbReference type="ARBA" id="ARBA00023125"/>
    </source>
</evidence>
<evidence type="ECO:0000256" key="4">
    <source>
        <dbReference type="ARBA" id="ARBA00022695"/>
    </source>
</evidence>
<dbReference type="GO" id="GO:0003677">
    <property type="term" value="F:DNA binding"/>
    <property type="evidence" value="ECO:0007669"/>
    <property type="project" value="UniProtKB-KW"/>
</dbReference>
<dbReference type="InterPro" id="IPR050219">
    <property type="entry name" value="DnaG_primase"/>
</dbReference>
<dbReference type="PANTHER" id="PTHR30313:SF2">
    <property type="entry name" value="DNA PRIMASE"/>
    <property type="match status" value="1"/>
</dbReference>
<dbReference type="InterPro" id="IPR006295">
    <property type="entry name" value="DNA_primase_DnaG"/>
</dbReference>
<dbReference type="FunFam" id="3.40.1360.10:FF:000002">
    <property type="entry name" value="DNA primase"/>
    <property type="match status" value="1"/>
</dbReference>
<proteinExistence type="inferred from homology"/>
<keyword evidence="5 12" id="KW-0235">DNA replication</keyword>
<dbReference type="SUPFAM" id="SSF56731">
    <property type="entry name" value="DNA primase core"/>
    <property type="match status" value="1"/>
</dbReference>
<dbReference type="Pfam" id="PF01807">
    <property type="entry name" value="Zn_ribbon_DnaG"/>
    <property type="match status" value="1"/>
</dbReference>
<evidence type="ECO:0000256" key="12">
    <source>
        <dbReference type="HAMAP-Rule" id="MF_00974"/>
    </source>
</evidence>
<accession>A0A4D6YJ16</accession>
<keyword evidence="10 12" id="KW-0238">DNA-binding</keyword>
<protein>
    <recommendedName>
        <fullName evidence="12">DNA primase</fullName>
        <ecNumber evidence="12">2.7.7.101</ecNumber>
    </recommendedName>
</protein>
<keyword evidence="2 12" id="KW-0639">Primosome</keyword>
<dbReference type="Gene3D" id="3.90.580.10">
    <property type="entry name" value="Zinc finger, CHC2-type domain"/>
    <property type="match status" value="1"/>
</dbReference>
<dbReference type="InterPro" id="IPR002694">
    <property type="entry name" value="Znf_CHC2"/>
</dbReference>
<keyword evidence="8 12" id="KW-0862">Zinc</keyword>
<dbReference type="Gene3D" id="3.90.980.10">
    <property type="entry name" value="DNA primase, catalytic core, N-terminal domain"/>
    <property type="match status" value="1"/>
</dbReference>
<evidence type="ECO:0000313" key="14">
    <source>
        <dbReference type="EMBL" id="QCI25850.1"/>
    </source>
</evidence>
<dbReference type="SMART" id="SM00493">
    <property type="entry name" value="TOPRIM"/>
    <property type="match status" value="1"/>
</dbReference>
<dbReference type="PROSITE" id="PS50880">
    <property type="entry name" value="TOPRIM"/>
    <property type="match status" value="1"/>
</dbReference>
<dbReference type="GO" id="GO:1990077">
    <property type="term" value="C:primosome complex"/>
    <property type="evidence" value="ECO:0007669"/>
    <property type="project" value="UniProtKB-KW"/>
</dbReference>
<comment type="subunit">
    <text evidence="12">Monomer. Interacts with DnaB.</text>
</comment>
<dbReference type="InterPro" id="IPR034151">
    <property type="entry name" value="TOPRIM_DnaG_bac"/>
</dbReference>
<feature type="zinc finger region" description="CHC2-type" evidence="12">
    <location>
        <begin position="42"/>
        <end position="66"/>
    </location>
</feature>
<evidence type="ECO:0000256" key="6">
    <source>
        <dbReference type="ARBA" id="ARBA00022723"/>
    </source>
</evidence>
<dbReference type="Proteomes" id="UP000298685">
    <property type="component" value="Chromosome"/>
</dbReference>
<dbReference type="GO" id="GO:0008270">
    <property type="term" value="F:zinc ion binding"/>
    <property type="evidence" value="ECO:0007669"/>
    <property type="project" value="UniProtKB-UniRule"/>
</dbReference>
<evidence type="ECO:0000256" key="8">
    <source>
        <dbReference type="ARBA" id="ARBA00022833"/>
    </source>
</evidence>
<dbReference type="EMBL" id="CP032999">
    <property type="protein sequence ID" value="QCI25850.1"/>
    <property type="molecule type" value="Genomic_DNA"/>
</dbReference>
<reference evidence="14 15" key="1">
    <citation type="submission" date="2018-10" db="EMBL/GenBank/DDBJ databases">
        <title>Comparative functional genomics of the obligate endosymbiont Buchnera aphidicola.</title>
        <authorList>
            <person name="Chong R.A."/>
        </authorList>
    </citation>
    <scope>NUCLEOTIDE SEQUENCE [LARGE SCALE GENOMIC DNA]</scope>
    <source>
        <strain evidence="14 15">Ska</strain>
    </source>
</reference>
<dbReference type="CDD" id="cd03364">
    <property type="entry name" value="TOPRIM_DnaG_primases"/>
    <property type="match status" value="1"/>
</dbReference>
<keyword evidence="7 12" id="KW-0863">Zinc-finger</keyword>
<organism evidence="14 15">
    <name type="scientific">Buchnera aphidicola</name>
    <name type="common">Sarucallis kahawaluokalani</name>
    <dbReference type="NCBI Taxonomy" id="1241878"/>
    <lineage>
        <taxon>Bacteria</taxon>
        <taxon>Pseudomonadati</taxon>
        <taxon>Pseudomonadota</taxon>
        <taxon>Gammaproteobacteria</taxon>
        <taxon>Enterobacterales</taxon>
        <taxon>Erwiniaceae</taxon>
        <taxon>Buchnera</taxon>
    </lineage>
</organism>
<dbReference type="SUPFAM" id="SSF57783">
    <property type="entry name" value="Zinc beta-ribbon"/>
    <property type="match status" value="1"/>
</dbReference>
<dbReference type="Gene3D" id="1.10.860.10">
    <property type="entry name" value="DNAb Helicase, Chain A"/>
    <property type="match status" value="1"/>
</dbReference>
<evidence type="ECO:0000313" key="15">
    <source>
        <dbReference type="Proteomes" id="UP000298685"/>
    </source>
</evidence>
<comment type="domain">
    <text evidence="12">Contains an N-terminal zinc-binding domain, a central core domain that contains the primase activity, and a C-terminal DnaB-binding domain.</text>
</comment>
<dbReference type="SMART" id="SM00766">
    <property type="entry name" value="DnaG_DnaB_bind"/>
    <property type="match status" value="1"/>
</dbReference>
<dbReference type="SUPFAM" id="SSF117023">
    <property type="entry name" value="DNA primase DnaG, C-terminal domain"/>
    <property type="match status" value="1"/>
</dbReference>
<evidence type="ECO:0000256" key="7">
    <source>
        <dbReference type="ARBA" id="ARBA00022771"/>
    </source>
</evidence>
<dbReference type="GO" id="GO:0005737">
    <property type="term" value="C:cytoplasm"/>
    <property type="evidence" value="ECO:0007669"/>
    <property type="project" value="TreeGrafter"/>
</dbReference>
<keyword evidence="4 12" id="KW-0548">Nucleotidyltransferase</keyword>
<keyword evidence="9" id="KW-0460">Magnesium</keyword>
<comment type="function">
    <text evidence="12">RNA polymerase that catalyzes the synthesis of short RNA molecules used as primers for DNA polymerase during DNA replication.</text>
</comment>
<keyword evidence="6 12" id="KW-0479">Metal-binding</keyword>
<dbReference type="FunFam" id="3.90.580.10:FF:000001">
    <property type="entry name" value="DNA primase"/>
    <property type="match status" value="1"/>
</dbReference>
<sequence>MNTNQFIPPNLIKEILDKTNIVDIITERIQIKKIGNNYYGLCPFHQENTPSFTVNHEKQYFYCFGCNINGNIIDFLMQYHQFNFIESIHELANITGTDIPKLYSEKIIKKYYKKNELYQTNQIAEKLYFKNIKLQHSKIAQIYLKNRKINIHMINYFNIGFSHNQFFLSKNIKNKKYINNLIYLGVIYKKNNINQYDRLYHKIIFPIKNKYGKITGFGGRSLNSNHPKYINSPKNIIFNKSDQIYGIEKINIQKNNTYILIVEGYFDVISLTQFNIKNVVAILGTNITKYQINILFKITNHIIFCYDGDEAGKQASWRTIQMILSYVNNIRNIQFIFLPDGEDPNSIIYKDGTEKFKHRIKNAKNIINCFLEKITQKNNISSIYKISHMLEKNLPLITNIPDTYIQTYVKKEIGKKIGILDEYQLYNIFNQKKKIYIKKNFKINNMRILISLIIQNPQLSNIIPFKINELKKMNISGISLFLEIFTMCKKYNNINTGQILEFYRKDTRCKIIKKLAYWNNLIDYKNINHVFLDIIQKIYNIALQRKYKKLIIQDRLKNLHHLEQKILWNINKTLLKIT</sequence>
<dbReference type="InterPro" id="IPR037068">
    <property type="entry name" value="DNA_primase_core_N_sf"/>
</dbReference>
<dbReference type="EC" id="2.7.7.101" evidence="12"/>